<feature type="region of interest" description="Disordered" evidence="1">
    <location>
        <begin position="1"/>
        <end position="55"/>
    </location>
</feature>
<dbReference type="STRING" id="53501.SAMN04488043_104188"/>
<reference evidence="2 3" key="1">
    <citation type="submission" date="2015-09" db="EMBL/GenBank/DDBJ databases">
        <authorList>
            <consortium name="Swine Surveillance"/>
        </authorList>
    </citation>
    <scope>NUCLEOTIDE SEQUENCE [LARGE SCALE GENOMIC DNA]</scope>
    <source>
        <strain evidence="2 3">CECT 4357</strain>
    </source>
</reference>
<evidence type="ECO:0000256" key="1">
    <source>
        <dbReference type="SAM" id="MobiDB-lite"/>
    </source>
</evidence>
<keyword evidence="3" id="KW-1185">Reference proteome</keyword>
<dbReference type="RefSeq" id="WP_158509090.1">
    <property type="nucleotide sequence ID" value="NZ_CP051181.1"/>
</dbReference>
<sequence length="55" mass="5565">MTGPIPKLPSAGGSYTRDAKGKLKQSQAPTKPAVPGAVKPTAPEPQAAKPAREEG</sequence>
<protein>
    <submittedName>
        <fullName evidence="2">Uncharacterized protein</fullName>
    </submittedName>
</protein>
<gene>
    <name evidence="2" type="ORF">TG4357_03317</name>
</gene>
<dbReference type="EMBL" id="CYSA01000027">
    <property type="protein sequence ID" value="CUH67976.1"/>
    <property type="molecule type" value="Genomic_DNA"/>
</dbReference>
<evidence type="ECO:0000313" key="2">
    <source>
        <dbReference type="EMBL" id="CUH67976.1"/>
    </source>
</evidence>
<evidence type="ECO:0000313" key="3">
    <source>
        <dbReference type="Proteomes" id="UP000051587"/>
    </source>
</evidence>
<dbReference type="AlphaFoldDB" id="A0A0P1G4P0"/>
<dbReference type="Proteomes" id="UP000051587">
    <property type="component" value="Unassembled WGS sequence"/>
</dbReference>
<proteinExistence type="predicted"/>
<organism evidence="2 3">
    <name type="scientific">Thalassovita gelatinovora</name>
    <name type="common">Thalassobius gelatinovorus</name>
    <dbReference type="NCBI Taxonomy" id="53501"/>
    <lineage>
        <taxon>Bacteria</taxon>
        <taxon>Pseudomonadati</taxon>
        <taxon>Pseudomonadota</taxon>
        <taxon>Alphaproteobacteria</taxon>
        <taxon>Rhodobacterales</taxon>
        <taxon>Roseobacteraceae</taxon>
        <taxon>Thalassovita</taxon>
    </lineage>
</organism>
<accession>A0A0P1G4P0</accession>
<name>A0A0P1G4P0_THAGE</name>